<feature type="domain" description="Integral membrane bound transporter" evidence="9">
    <location>
        <begin position="745"/>
        <end position="875"/>
    </location>
</feature>
<feature type="transmembrane region" description="Helical" evidence="6">
    <location>
        <begin position="799"/>
        <end position="816"/>
    </location>
</feature>
<feature type="region of interest" description="Disordered" evidence="5">
    <location>
        <begin position="383"/>
        <end position="449"/>
    </location>
</feature>
<evidence type="ECO:0000256" key="1">
    <source>
        <dbReference type="ARBA" id="ARBA00004141"/>
    </source>
</evidence>
<dbReference type="PANTHER" id="PTHR37994">
    <property type="entry name" value="ARAE_2_N DOMAIN-CONTAINING PROTEIN-RELATED"/>
    <property type="match status" value="1"/>
</dbReference>
<evidence type="ECO:0000259" key="7">
    <source>
        <dbReference type="Pfam" id="PF10334"/>
    </source>
</evidence>
<feature type="transmembrane region" description="Helical" evidence="6">
    <location>
        <begin position="241"/>
        <end position="263"/>
    </location>
</feature>
<comment type="subcellular location">
    <subcellularLocation>
        <location evidence="1">Membrane</location>
        <topology evidence="1">Multi-pass membrane protein</topology>
    </subcellularLocation>
</comment>
<evidence type="ECO:0000256" key="6">
    <source>
        <dbReference type="SAM" id="Phobius"/>
    </source>
</evidence>
<evidence type="ECO:0000313" key="11">
    <source>
        <dbReference type="Proteomes" id="UP000320762"/>
    </source>
</evidence>
<dbReference type="OrthoDB" id="2274698at2759"/>
<feature type="transmembrane region" description="Helical" evidence="6">
    <location>
        <begin position="823"/>
        <end position="841"/>
    </location>
</feature>
<feature type="transmembrane region" description="Helical" evidence="6">
    <location>
        <begin position="768"/>
        <end position="787"/>
    </location>
</feature>
<feature type="transmembrane region" description="Helical" evidence="6">
    <location>
        <begin position="180"/>
        <end position="203"/>
    </location>
</feature>
<feature type="domain" description="DUF2421" evidence="7">
    <location>
        <begin position="879"/>
        <end position="1099"/>
    </location>
</feature>
<sequence>MSHDALPNGSLHRSSRPSNLTLRIASQNGKPQSTRMPSSPNRSSPLPQFAEKDTSPTRRLWKLNLPQSLPKPLQWIPQRFTYSNIKPVVRCALSGWILLVLFLIHPVASTMGQASFIVLIGSFLAPPSGPFIATLEHEVLIVLHACVAWAWCCLGIKLAYLTRQERIPYVPFTEAISGKYIEAAPTVIIAVFIFVASSVFLYIKARQGPGPYVFPTVFACLCVDTTMTLAVFMPYPAYSVGSYVVLPLAIKAAVALLCSVFIFPLTVSAQFTTALQAVIRPMTTALDLHQAALATSPDDEDFASTVAKLAATVSGAENALVPLAASGRLLSSDLIFCRFAPDDFRAFQEFFRRLVVRSHGMVIYFSLINPVRERFPITPVTSRVVTPRTETPSSTRPPSPDRKASHDDLPFSSRTSSGPSSRPISMLTATGRQHSHRNRHRHHHGHSLARHLHQSLHHLAMTRPHKTEPTVGVFESYRYLNLDARHYPERDYENYAAQSTALLKDCCDPLIVKCREAVAWIPLWLQGVRAHRFHLWGGKAAREKARQDSLDEVTRLRTELDNVLEEFRAQGRLAVLDLYRPFFDRDMEDPHLADMPPHRHLFHSYVYQYHLMQVAGILIETLDAIKQLETKRTDCRVWTPARRILRWNVWEFSSTIDEEDDEDPDVVQGLAPSVEEDLGLAIRRDPDVLPPSNGFEWAMNHIYKVFVALGGGNSIFAVKAGALSIILCMPSFLSNSAEFAYTNSFNWAIFIGQLTLMRFRGDTTFGLVSRVFTTLFGGLLGTIVWYISSGSLDSGNPYGLAAVCGVCFPFFFYARLHWPGPPISSAIFFVTAMLVMAYSYRNTWSSLPGSPGFGIDIAWRRFVLVTCGVFAAFIFSFLPPSTTIRRLQRRTLATTCSEIGAIFCSIVSFANVPQDVDTQEILTSLIAIRSKLKRSITRSQNVTYEFSLRGKWPAERYNKIRELQIQLAYSLSHLMSVIKHMDPAWTRAFLRRTRLVDSDFQGDVLAVISLISTALRTGTPLPQITPCPLLDRFMLHFHGLNVIHKESEEDYGLPRTLTLETLENEQYLMFCVGVSTTFRIITRLDRLMVAAKEIVGEQYHIHGVGLDGGHRFAPAPLGLRPSRDV</sequence>
<dbReference type="PANTHER" id="PTHR37994:SF1">
    <property type="entry name" value="ER TRANSPORTER 6TM N-TERMINAL DOMAIN-CONTAINING PROTEIN"/>
    <property type="match status" value="1"/>
</dbReference>
<feature type="compositionally biased region" description="Low complexity" evidence="5">
    <location>
        <begin position="383"/>
        <end position="396"/>
    </location>
</feature>
<evidence type="ECO:0000259" key="8">
    <source>
        <dbReference type="Pfam" id="PF10337"/>
    </source>
</evidence>
<feature type="compositionally biased region" description="Basic and acidic residues" evidence="5">
    <location>
        <begin position="399"/>
        <end position="409"/>
    </location>
</feature>
<dbReference type="EMBL" id="VDMD01000002">
    <property type="protein sequence ID" value="TRM68618.1"/>
    <property type="molecule type" value="Genomic_DNA"/>
</dbReference>
<comment type="caution">
    <text evidence="10">The sequence shown here is derived from an EMBL/GenBank/DDBJ whole genome shotgun (WGS) entry which is preliminary data.</text>
</comment>
<dbReference type="AlphaFoldDB" id="A0A550CV13"/>
<evidence type="ECO:0000313" key="10">
    <source>
        <dbReference type="EMBL" id="TRM68618.1"/>
    </source>
</evidence>
<organism evidence="10 11">
    <name type="scientific">Schizophyllum amplum</name>
    <dbReference type="NCBI Taxonomy" id="97359"/>
    <lineage>
        <taxon>Eukaryota</taxon>
        <taxon>Fungi</taxon>
        <taxon>Dikarya</taxon>
        <taxon>Basidiomycota</taxon>
        <taxon>Agaricomycotina</taxon>
        <taxon>Agaricomycetes</taxon>
        <taxon>Agaricomycetidae</taxon>
        <taxon>Agaricales</taxon>
        <taxon>Schizophyllaceae</taxon>
        <taxon>Schizophyllum</taxon>
    </lineage>
</organism>
<dbReference type="Pfam" id="PF10337">
    <property type="entry name" value="ArAE_2_N"/>
    <property type="match status" value="2"/>
</dbReference>
<feature type="transmembrane region" description="Helical" evidence="6">
    <location>
        <begin position="705"/>
        <end position="733"/>
    </location>
</feature>
<evidence type="ECO:0000256" key="5">
    <source>
        <dbReference type="SAM" id="MobiDB-lite"/>
    </source>
</evidence>
<feature type="compositionally biased region" description="Basic residues" evidence="5">
    <location>
        <begin position="433"/>
        <end position="449"/>
    </location>
</feature>
<evidence type="ECO:0000256" key="3">
    <source>
        <dbReference type="ARBA" id="ARBA00022989"/>
    </source>
</evidence>
<feature type="compositionally biased region" description="Low complexity" evidence="5">
    <location>
        <begin position="412"/>
        <end position="425"/>
    </location>
</feature>
<feature type="transmembrane region" description="Helical" evidence="6">
    <location>
        <begin position="861"/>
        <end position="879"/>
    </location>
</feature>
<feature type="domain" description="Putative ER transporter 6TM N-terminal" evidence="8">
    <location>
        <begin position="74"/>
        <end position="165"/>
    </location>
</feature>
<feature type="region of interest" description="Disordered" evidence="5">
    <location>
        <begin position="1"/>
        <end position="54"/>
    </location>
</feature>
<dbReference type="Pfam" id="PF10334">
    <property type="entry name" value="BRE4"/>
    <property type="match status" value="1"/>
</dbReference>
<dbReference type="InterPro" id="IPR018823">
    <property type="entry name" value="ArAE_2_N"/>
</dbReference>
<feature type="transmembrane region" description="Helical" evidence="6">
    <location>
        <begin position="114"/>
        <end position="133"/>
    </location>
</feature>
<dbReference type="GO" id="GO:0016020">
    <property type="term" value="C:membrane"/>
    <property type="evidence" value="ECO:0007669"/>
    <property type="project" value="UniProtKB-SubCell"/>
</dbReference>
<protein>
    <recommendedName>
        <fullName evidence="12">ER transporter 6TM N-terminal domain-containing protein</fullName>
    </recommendedName>
</protein>
<dbReference type="STRING" id="97359.A0A550CV13"/>
<keyword evidence="3 6" id="KW-1133">Transmembrane helix</keyword>
<keyword evidence="4 6" id="KW-0472">Membrane</keyword>
<keyword evidence="2 6" id="KW-0812">Transmembrane</keyword>
<evidence type="ECO:0000259" key="9">
    <source>
        <dbReference type="Pfam" id="PF13515"/>
    </source>
</evidence>
<gene>
    <name evidence="10" type="ORF">BD626DRAFT_119094</name>
</gene>
<reference evidence="10 11" key="1">
    <citation type="journal article" date="2019" name="New Phytol.">
        <title>Comparative genomics reveals unique wood-decay strategies and fruiting body development in the Schizophyllaceae.</title>
        <authorList>
            <person name="Almasi E."/>
            <person name="Sahu N."/>
            <person name="Krizsan K."/>
            <person name="Balint B."/>
            <person name="Kovacs G.M."/>
            <person name="Kiss B."/>
            <person name="Cseklye J."/>
            <person name="Drula E."/>
            <person name="Henrissat B."/>
            <person name="Nagy I."/>
            <person name="Chovatia M."/>
            <person name="Adam C."/>
            <person name="LaButti K."/>
            <person name="Lipzen A."/>
            <person name="Riley R."/>
            <person name="Grigoriev I.V."/>
            <person name="Nagy L.G."/>
        </authorList>
    </citation>
    <scope>NUCLEOTIDE SEQUENCE [LARGE SCALE GENOMIC DNA]</scope>
    <source>
        <strain evidence="10 11">NL-1724</strain>
    </source>
</reference>
<evidence type="ECO:0000256" key="2">
    <source>
        <dbReference type="ARBA" id="ARBA00022692"/>
    </source>
</evidence>
<feature type="transmembrane region" description="Helical" evidence="6">
    <location>
        <begin position="739"/>
        <end position="756"/>
    </location>
</feature>
<feature type="transmembrane region" description="Helical" evidence="6">
    <location>
        <begin position="88"/>
        <end position="108"/>
    </location>
</feature>
<dbReference type="InterPro" id="IPR049453">
    <property type="entry name" value="Memb_transporter_dom"/>
</dbReference>
<evidence type="ECO:0008006" key="12">
    <source>
        <dbReference type="Google" id="ProtNLM"/>
    </source>
</evidence>
<dbReference type="Proteomes" id="UP000320762">
    <property type="component" value="Unassembled WGS sequence"/>
</dbReference>
<evidence type="ECO:0000256" key="4">
    <source>
        <dbReference type="ARBA" id="ARBA00023136"/>
    </source>
</evidence>
<keyword evidence="11" id="KW-1185">Reference proteome</keyword>
<feature type="domain" description="Putative ER transporter 6TM N-terminal" evidence="8">
    <location>
        <begin position="176"/>
        <end position="576"/>
    </location>
</feature>
<proteinExistence type="predicted"/>
<feature type="transmembrane region" description="Helical" evidence="6">
    <location>
        <begin position="140"/>
        <end position="160"/>
    </location>
</feature>
<accession>A0A550CV13</accession>
<dbReference type="Pfam" id="PF13515">
    <property type="entry name" value="FUSC_2"/>
    <property type="match status" value="1"/>
</dbReference>
<feature type="transmembrane region" description="Helical" evidence="6">
    <location>
        <begin position="212"/>
        <end position="235"/>
    </location>
</feature>
<dbReference type="InterPro" id="IPR018820">
    <property type="entry name" value="BRE4-related_DUF2421"/>
</dbReference>
<feature type="compositionally biased region" description="Polar residues" evidence="5">
    <location>
        <begin position="16"/>
        <end position="46"/>
    </location>
</feature>
<name>A0A550CV13_9AGAR</name>